<dbReference type="KEGG" id="sap:Sulac_1713"/>
<evidence type="ECO:0000313" key="1">
    <source>
        <dbReference type="EMBL" id="AEW05209.1"/>
    </source>
</evidence>
<dbReference type="STRING" id="679936.Sulac_1713"/>
<dbReference type="PATRIC" id="fig|679936.5.peg.1780"/>
<organism evidence="1 2">
    <name type="scientific">Sulfobacillus acidophilus (strain ATCC 700253 / DSM 10332 / NAL)</name>
    <dbReference type="NCBI Taxonomy" id="679936"/>
    <lineage>
        <taxon>Bacteria</taxon>
        <taxon>Bacillati</taxon>
        <taxon>Bacillota</taxon>
        <taxon>Clostridia</taxon>
        <taxon>Eubacteriales</taxon>
        <taxon>Clostridiales Family XVII. Incertae Sedis</taxon>
        <taxon>Sulfobacillus</taxon>
    </lineage>
</organism>
<name>G8TZG9_SULAD</name>
<dbReference type="EMBL" id="CP003179">
    <property type="protein sequence ID" value="AEW05209.1"/>
    <property type="molecule type" value="Genomic_DNA"/>
</dbReference>
<dbReference type="HOGENOM" id="CLU_876956_0_0_9"/>
<dbReference type="Proteomes" id="UP000005439">
    <property type="component" value="Chromosome"/>
</dbReference>
<protein>
    <recommendedName>
        <fullName evidence="3">Viral coat protein P2 N-terminal domain-containing protein</fullName>
    </recommendedName>
</protein>
<dbReference type="AlphaFoldDB" id="G8TZG9"/>
<gene>
    <name evidence="1" type="ordered locus">Sulac_1713</name>
</gene>
<reference evidence="1 2" key="2">
    <citation type="journal article" date="2012" name="Stand. Genomic Sci.">
        <title>Complete genome sequence of the moderately thermophilic mineral-sulfide-oxidizing firmicute Sulfobacillus acidophilus type strain (NAL(T)).</title>
        <authorList>
            <person name="Anderson I."/>
            <person name="Chertkov O."/>
            <person name="Chen A."/>
            <person name="Saunders E."/>
            <person name="Lapidus A."/>
            <person name="Nolan M."/>
            <person name="Lucas S."/>
            <person name="Hammon N."/>
            <person name="Deshpande S."/>
            <person name="Cheng J.F."/>
            <person name="Han C."/>
            <person name="Tapia R."/>
            <person name="Goodwin L.A."/>
            <person name="Pitluck S."/>
            <person name="Liolios K."/>
            <person name="Pagani I."/>
            <person name="Ivanova N."/>
            <person name="Mikhailova N."/>
            <person name="Pati A."/>
            <person name="Palaniappan K."/>
            <person name="Land M."/>
            <person name="Pan C."/>
            <person name="Rohde M."/>
            <person name="Pukall R."/>
            <person name="Goker M."/>
            <person name="Detter J.C."/>
            <person name="Woyke T."/>
            <person name="Bristow J."/>
            <person name="Eisen J.A."/>
            <person name="Markowitz V."/>
            <person name="Hugenholtz P."/>
            <person name="Kyrpides N.C."/>
            <person name="Klenk H.P."/>
            <person name="Mavromatis K."/>
        </authorList>
    </citation>
    <scope>NUCLEOTIDE SEQUENCE [LARGE SCALE GENOMIC DNA]</scope>
    <source>
        <strain evidence="2">ATCC 700253 / DSM 10332 / NAL</strain>
    </source>
</reference>
<accession>G8TZG9</accession>
<keyword evidence="2" id="KW-1185">Reference proteome</keyword>
<sequence length="317" mass="35163">MRRVIRQIATFPYNGAGQTNILIPRTGYLSRLWIRFNGTLDNTGTAAGTAGYRAPWSLIQNARLNVNGNLYPLAADGYGYEGLARVMRPGYQDNSQMGVAVGNNPVEFTTQMPVTVTDANMTGILWVGNSETTTYLEITTRSATDPAFFSGTATLTGTFEVWSESFLFNANEQKPDLSTLHNFTVLRQPIVGTGQQYVNLPTLNQVYLRIMHVIENNGVALGYTPGMTFQLQIEDYESPETWTDGELNARQNYLYLGKLPVSTGFRVYDEYWTRTLRDVINSTGLTLLQSIVTIPDSVTITAPANLYTYIESLSPLG</sequence>
<evidence type="ECO:0008006" key="3">
    <source>
        <dbReference type="Google" id="ProtNLM"/>
    </source>
</evidence>
<proteinExistence type="predicted"/>
<evidence type="ECO:0000313" key="2">
    <source>
        <dbReference type="Proteomes" id="UP000005439"/>
    </source>
</evidence>
<reference evidence="2" key="1">
    <citation type="submission" date="2011-12" db="EMBL/GenBank/DDBJ databases">
        <title>The complete genome of chromosome of Sulfobacillus acidophilus DSM 10332.</title>
        <authorList>
            <person name="Lucas S."/>
            <person name="Han J."/>
            <person name="Lapidus A."/>
            <person name="Bruce D."/>
            <person name="Goodwin L."/>
            <person name="Pitluck S."/>
            <person name="Peters L."/>
            <person name="Kyrpides N."/>
            <person name="Mavromatis K."/>
            <person name="Ivanova N."/>
            <person name="Mikhailova N."/>
            <person name="Chertkov O."/>
            <person name="Saunders E."/>
            <person name="Detter J.C."/>
            <person name="Tapia R."/>
            <person name="Han C."/>
            <person name="Land M."/>
            <person name="Hauser L."/>
            <person name="Markowitz V."/>
            <person name="Cheng J.-F."/>
            <person name="Hugenholtz P."/>
            <person name="Woyke T."/>
            <person name="Wu D."/>
            <person name="Pukall R."/>
            <person name="Gehrich-Schroeter G."/>
            <person name="Schneider S."/>
            <person name="Klenk H.-P."/>
            <person name="Eisen J.A."/>
        </authorList>
    </citation>
    <scope>NUCLEOTIDE SEQUENCE [LARGE SCALE GENOMIC DNA]</scope>
    <source>
        <strain evidence="2">ATCC 700253 / DSM 10332 / NAL</strain>
    </source>
</reference>